<proteinExistence type="predicted"/>
<evidence type="ECO:0000313" key="1">
    <source>
        <dbReference type="Ensembl" id="ENSGACP00000052285.1"/>
    </source>
</evidence>
<dbReference type="InterPro" id="IPR028145">
    <property type="entry name" value="Synaptonemal_3"/>
</dbReference>
<reference evidence="1 2" key="1">
    <citation type="journal article" date="2021" name="G3 (Bethesda)">
        <title>Improved contiguity of the threespine stickleback genome using long-read sequencing.</title>
        <authorList>
            <person name="Nath S."/>
            <person name="Shaw D.E."/>
            <person name="White M.A."/>
        </authorList>
    </citation>
    <scope>NUCLEOTIDE SEQUENCE [LARGE SCALE GENOMIC DNA]</scope>
    <source>
        <strain evidence="1 2">Lake Benthic</strain>
    </source>
</reference>
<dbReference type="GO" id="GO:0007131">
    <property type="term" value="P:reciprocal meiotic recombination"/>
    <property type="evidence" value="ECO:0007669"/>
    <property type="project" value="InterPro"/>
</dbReference>
<reference evidence="1" key="2">
    <citation type="submission" date="2025-08" db="UniProtKB">
        <authorList>
            <consortium name="Ensembl"/>
        </authorList>
    </citation>
    <scope>IDENTIFICATION</scope>
</reference>
<accession>A0AAQ4QLZ7</accession>
<organism evidence="1 2">
    <name type="scientific">Gasterosteus aculeatus aculeatus</name>
    <name type="common">three-spined stickleback</name>
    <dbReference type="NCBI Taxonomy" id="481459"/>
    <lineage>
        <taxon>Eukaryota</taxon>
        <taxon>Metazoa</taxon>
        <taxon>Chordata</taxon>
        <taxon>Craniata</taxon>
        <taxon>Vertebrata</taxon>
        <taxon>Euteleostomi</taxon>
        <taxon>Actinopterygii</taxon>
        <taxon>Neopterygii</taxon>
        <taxon>Teleostei</taxon>
        <taxon>Neoteleostei</taxon>
        <taxon>Acanthomorphata</taxon>
        <taxon>Eupercaria</taxon>
        <taxon>Perciformes</taxon>
        <taxon>Cottioidei</taxon>
        <taxon>Gasterosteales</taxon>
        <taxon>Gasterosteidae</taxon>
        <taxon>Gasterosteus</taxon>
    </lineage>
</organism>
<sequence>MADTPAFDHMLELNIQLENIIDAVEKLSVELALMSYDMVALRTSPEPLASMEELKEAFHRCHGKHRGEHRTRHRKALH</sequence>
<name>A0AAQ4QLZ7_GASAC</name>
<keyword evidence="2" id="KW-1185">Reference proteome</keyword>
<dbReference type="Ensembl" id="ENSGACT00000056813.1">
    <property type="protein sequence ID" value="ENSGACP00000052285.1"/>
    <property type="gene ID" value="ENSGACG00000029897.1"/>
</dbReference>
<dbReference type="PANTHER" id="PTHR36686:SF1">
    <property type="entry name" value="SYNAPTONEMAL COMPLEX CENTRAL ELEMENT PROTEIN 3"/>
    <property type="match status" value="1"/>
</dbReference>
<evidence type="ECO:0000313" key="2">
    <source>
        <dbReference type="Proteomes" id="UP000007635"/>
    </source>
</evidence>
<dbReference type="Pfam" id="PF15191">
    <property type="entry name" value="Synaptonemal_3"/>
    <property type="match status" value="1"/>
</dbReference>
<protein>
    <submittedName>
        <fullName evidence="1">Uncharacterized protein</fullName>
    </submittedName>
</protein>
<dbReference type="GeneTree" id="ENSGT00940000176934"/>
<dbReference type="AlphaFoldDB" id="A0AAQ4QLZ7"/>
<dbReference type="Proteomes" id="UP000007635">
    <property type="component" value="Chromosome VIII"/>
</dbReference>
<dbReference type="GO" id="GO:0007283">
    <property type="term" value="P:spermatogenesis"/>
    <property type="evidence" value="ECO:0007669"/>
    <property type="project" value="InterPro"/>
</dbReference>
<dbReference type="PANTHER" id="PTHR36686">
    <property type="entry name" value="SYNAPTONEMAL COMPLEX CENTRAL ELEMENT PROTEIN 3"/>
    <property type="match status" value="1"/>
</dbReference>
<dbReference type="GO" id="GO:0007130">
    <property type="term" value="P:synaptonemal complex assembly"/>
    <property type="evidence" value="ECO:0007669"/>
    <property type="project" value="InterPro"/>
</dbReference>
<reference evidence="1" key="3">
    <citation type="submission" date="2025-09" db="UniProtKB">
        <authorList>
            <consortium name="Ensembl"/>
        </authorList>
    </citation>
    <scope>IDENTIFICATION</scope>
</reference>